<accession>A0A1A2ZRP1</accession>
<dbReference type="RefSeq" id="WP_065013027.1">
    <property type="nucleotide sequence ID" value="NZ_LZKJ01000036.1"/>
</dbReference>
<dbReference type="GO" id="GO:0016151">
    <property type="term" value="F:nickel cation binding"/>
    <property type="evidence" value="ECO:0007669"/>
    <property type="project" value="UniProtKB-UniRule"/>
</dbReference>
<dbReference type="EMBL" id="LZKJ01000036">
    <property type="protein sequence ID" value="OBI51731.1"/>
    <property type="molecule type" value="Genomic_DNA"/>
</dbReference>
<keyword evidence="3" id="KW-0963">Cytoplasm</keyword>
<name>A0A1A2ZRP1_9MYCO</name>
<dbReference type="HAMAP" id="MF_01385">
    <property type="entry name" value="UreF"/>
    <property type="match status" value="1"/>
</dbReference>
<proteinExistence type="inferred from homology"/>
<dbReference type="Gene3D" id="1.10.4190.10">
    <property type="entry name" value="Urease accessory protein UreF"/>
    <property type="match status" value="1"/>
</dbReference>
<keyword evidence="1 3" id="KW-0996">Nickel insertion</keyword>
<protein>
    <recommendedName>
        <fullName evidence="3">Urease accessory protein UreF</fullName>
    </recommendedName>
</protein>
<dbReference type="GO" id="GO:0005737">
    <property type="term" value="C:cytoplasm"/>
    <property type="evidence" value="ECO:0007669"/>
    <property type="project" value="UniProtKB-SubCell"/>
</dbReference>
<dbReference type="InterPro" id="IPR002639">
    <property type="entry name" value="UreF"/>
</dbReference>
<evidence type="ECO:0000313" key="4">
    <source>
        <dbReference type="EMBL" id="OBI51731.1"/>
    </source>
</evidence>
<gene>
    <name evidence="3" type="primary">ureF</name>
    <name evidence="4" type="ORF">A5707_13565</name>
</gene>
<comment type="similarity">
    <text evidence="3">Belongs to the UreF family.</text>
</comment>
<evidence type="ECO:0000256" key="3">
    <source>
        <dbReference type="HAMAP-Rule" id="MF_01385"/>
    </source>
</evidence>
<dbReference type="OrthoDB" id="3382047at2"/>
<dbReference type="PANTHER" id="PTHR33620:SF1">
    <property type="entry name" value="UREASE ACCESSORY PROTEIN F"/>
    <property type="match status" value="1"/>
</dbReference>
<evidence type="ECO:0000256" key="2">
    <source>
        <dbReference type="ARBA" id="ARBA00023186"/>
    </source>
</evidence>
<comment type="function">
    <text evidence="3">Required for maturation of urease via the functional incorporation of the urease nickel metallocenter.</text>
</comment>
<keyword evidence="2 3" id="KW-0143">Chaperone</keyword>
<dbReference type="AlphaFoldDB" id="A0A1A2ZRP1"/>
<comment type="caution">
    <text evidence="4">The sequence shown here is derived from an EMBL/GenBank/DDBJ whole genome shotgun (WGS) entry which is preliminary data.</text>
</comment>
<evidence type="ECO:0000313" key="5">
    <source>
        <dbReference type="Proteomes" id="UP000093592"/>
    </source>
</evidence>
<comment type="subunit">
    <text evidence="3">UreD, UreF and UreG form a complex that acts as a GTP-hydrolysis-dependent molecular chaperone, activating the urease apoprotein by helping to assemble the nickel containing metallocenter of UreC. The UreE protein probably delivers the nickel.</text>
</comment>
<comment type="subcellular location">
    <subcellularLocation>
        <location evidence="3">Cytoplasm</location>
    </subcellularLocation>
</comment>
<organism evidence="4 5">
    <name type="scientific">Mycobacterium kyorinense</name>
    <dbReference type="NCBI Taxonomy" id="487514"/>
    <lineage>
        <taxon>Bacteria</taxon>
        <taxon>Bacillati</taxon>
        <taxon>Actinomycetota</taxon>
        <taxon>Actinomycetes</taxon>
        <taxon>Mycobacteriales</taxon>
        <taxon>Mycobacteriaceae</taxon>
        <taxon>Mycobacterium</taxon>
    </lineage>
</organism>
<dbReference type="PIRSF" id="PIRSF009467">
    <property type="entry name" value="Ureas_acces_UreF"/>
    <property type="match status" value="1"/>
</dbReference>
<dbReference type="PANTHER" id="PTHR33620">
    <property type="entry name" value="UREASE ACCESSORY PROTEIN F"/>
    <property type="match status" value="1"/>
</dbReference>
<dbReference type="Pfam" id="PF01730">
    <property type="entry name" value="UreF"/>
    <property type="match status" value="1"/>
</dbReference>
<reference evidence="5" key="1">
    <citation type="submission" date="2016-06" db="EMBL/GenBank/DDBJ databases">
        <authorList>
            <person name="Sutton G."/>
            <person name="Brinkac L."/>
            <person name="Sanka R."/>
            <person name="Adams M."/>
            <person name="Lau E."/>
            <person name="Sam S."/>
            <person name="Sreng N."/>
            <person name="Him V."/>
            <person name="Kerleguer A."/>
            <person name="Cheng S."/>
        </authorList>
    </citation>
    <scope>NUCLEOTIDE SEQUENCE [LARGE SCALE GENOMIC DNA]</scope>
    <source>
        <strain evidence="5">E861</strain>
    </source>
</reference>
<dbReference type="Proteomes" id="UP000093592">
    <property type="component" value="Unassembled WGS sequence"/>
</dbReference>
<sequence length="221" mass="22851">MPTSPAALLLLADGRFPSGGYAHSGGVEPSIMAGRVHDISSLEAFLRGRAATSGVVAAAFAAAACGTADPGRLHALGLELDARLPSPAVRAVSRALGRQLARAAARVRPHSRLAELDDDAHQPIVLGVAASVFDLSPRDAALWALHENVVGPATAAVRLLSLDPFHVHAILANLTGLLDELADHATRYVDAPVAELPAANAPLLDIAAEHHAREAVRLFAS</sequence>
<dbReference type="InterPro" id="IPR038277">
    <property type="entry name" value="UreF_sf"/>
</dbReference>
<evidence type="ECO:0000256" key="1">
    <source>
        <dbReference type="ARBA" id="ARBA00022988"/>
    </source>
</evidence>